<accession>A0A0R1SI09</accession>
<comment type="caution">
    <text evidence="1">The sequence shown here is derived from an EMBL/GenBank/DDBJ whole genome shotgun (WGS) entry which is preliminary data.</text>
</comment>
<dbReference type="PATRIC" id="fig|1423739.3.peg.300"/>
<sequence>MDDTKQRITYNMQIIKSWQQGLKISYRKVEAITGITSDQYSEYERGNGDPNVLDVATDKLRRFAFKQTMPNLDMRSAYLLNGIKFEIKDLRLPARKVSEISGVPMDQYHDFLNGNLDAGVYEDAFDRLGVYYYLQSVSKSD</sequence>
<dbReference type="InterPro" id="IPR001387">
    <property type="entry name" value="Cro/C1-type_HTH"/>
</dbReference>
<evidence type="ECO:0000313" key="1">
    <source>
        <dbReference type="EMBL" id="KRL65459.1"/>
    </source>
</evidence>
<evidence type="ECO:0000313" key="2">
    <source>
        <dbReference type="Proteomes" id="UP000052013"/>
    </source>
</evidence>
<dbReference type="Proteomes" id="UP000052013">
    <property type="component" value="Unassembled WGS sequence"/>
</dbReference>
<dbReference type="AlphaFoldDB" id="A0A0R1SI09"/>
<name>A0A0R1SI09_9LACO</name>
<protein>
    <submittedName>
        <fullName evidence="1">Uncharacterized protein</fullName>
    </submittedName>
</protein>
<dbReference type="EMBL" id="AZEY01000068">
    <property type="protein sequence ID" value="KRL65459.1"/>
    <property type="molecule type" value="Genomic_DNA"/>
</dbReference>
<proteinExistence type="predicted"/>
<dbReference type="RefSeq" id="WP_057864870.1">
    <property type="nucleotide sequence ID" value="NZ_AZEY01000068.1"/>
</dbReference>
<reference evidence="1 2" key="1">
    <citation type="journal article" date="2015" name="Genome Announc.">
        <title>Expanding the biotechnology potential of lactobacilli through comparative genomics of 213 strains and associated genera.</title>
        <authorList>
            <person name="Sun Z."/>
            <person name="Harris H.M."/>
            <person name="McCann A."/>
            <person name="Guo C."/>
            <person name="Argimon S."/>
            <person name="Zhang W."/>
            <person name="Yang X."/>
            <person name="Jeffery I.B."/>
            <person name="Cooney J.C."/>
            <person name="Kagawa T.F."/>
            <person name="Liu W."/>
            <person name="Song Y."/>
            <person name="Salvetti E."/>
            <person name="Wrobel A."/>
            <person name="Rasinkangas P."/>
            <person name="Parkhill J."/>
            <person name="Rea M.C."/>
            <person name="O'Sullivan O."/>
            <person name="Ritari J."/>
            <person name="Douillard F.P."/>
            <person name="Paul Ross R."/>
            <person name="Yang R."/>
            <person name="Briner A.E."/>
            <person name="Felis G.E."/>
            <person name="de Vos W.M."/>
            <person name="Barrangou R."/>
            <person name="Klaenhammer T.R."/>
            <person name="Caufield P.W."/>
            <person name="Cui Y."/>
            <person name="Zhang H."/>
            <person name="O'Toole P.W."/>
        </authorList>
    </citation>
    <scope>NUCLEOTIDE SEQUENCE [LARGE SCALE GENOMIC DNA]</scope>
    <source>
        <strain evidence="1 2">DSM 14421</strain>
    </source>
</reference>
<organism evidence="1 2">
    <name type="scientific">Lentilactobacillus diolivorans DSM 14421</name>
    <dbReference type="NCBI Taxonomy" id="1423739"/>
    <lineage>
        <taxon>Bacteria</taxon>
        <taxon>Bacillati</taxon>
        <taxon>Bacillota</taxon>
        <taxon>Bacilli</taxon>
        <taxon>Lactobacillales</taxon>
        <taxon>Lactobacillaceae</taxon>
        <taxon>Lentilactobacillus</taxon>
    </lineage>
</organism>
<gene>
    <name evidence="1" type="ORF">FC85_GL000288</name>
</gene>
<dbReference type="CDD" id="cd00093">
    <property type="entry name" value="HTH_XRE"/>
    <property type="match status" value="1"/>
</dbReference>